<protein>
    <submittedName>
        <fullName evidence="1">Uncharacterized protein</fullName>
    </submittedName>
</protein>
<name>A0A0P0Z2M3_9HYPH</name>
<evidence type="ECO:0000313" key="1">
    <source>
        <dbReference type="EMBL" id="BAT27998.1"/>
    </source>
</evidence>
<dbReference type="EMBL" id="LC066376">
    <property type="protein sequence ID" value="BAT27998.1"/>
    <property type="molecule type" value="Genomic_DNA"/>
</dbReference>
<accession>A0A0P0Z2M3</accession>
<sequence length="99" mass="11311">MEIFSGQEIKESARDQCMFINRSYTVCWIWGAGVVRVYPKPNEAFGHNKYLVALQNSKPHIEIRQLAQIIVIAAKLSVKFTTQQDRGVTKAVPLFNKPF</sequence>
<proteinExistence type="predicted"/>
<dbReference type="AlphaFoldDB" id="A0A0P0Z2M3"/>
<organism evidence="1">
    <name type="scientific">Aureimonas frigidaquae</name>
    <dbReference type="NCBI Taxonomy" id="424757"/>
    <lineage>
        <taxon>Bacteria</taxon>
        <taxon>Pseudomonadati</taxon>
        <taxon>Pseudomonadota</taxon>
        <taxon>Alphaproteobacteria</taxon>
        <taxon>Hyphomicrobiales</taxon>
        <taxon>Aurantimonadaceae</taxon>
        <taxon>Aureimonas</taxon>
    </lineage>
</organism>
<reference evidence="1" key="1">
    <citation type="journal article" date="2015" name="Proc. Natl. Acad. Sci. U.S.A.">
        <title>Bacterial clade with the ribosomal RNA operon on a small plasmid rather than the chromosome.</title>
        <authorList>
            <person name="Anda M."/>
            <person name="Ohtsubo Y."/>
            <person name="Okubo T."/>
            <person name="Sugawara M."/>
            <person name="Nagata Y."/>
            <person name="Tsuda M."/>
            <person name="Minamisawa K."/>
            <person name="Mitsui H."/>
        </authorList>
    </citation>
    <scope>NUCLEOTIDE SEQUENCE</scope>
    <source>
        <strain evidence="1">JCM 14755</strain>
    </source>
</reference>